<dbReference type="EMBL" id="JAAKZV010000005">
    <property type="protein sequence ID" value="NGN62824.1"/>
    <property type="molecule type" value="Genomic_DNA"/>
</dbReference>
<sequence length="445" mass="46472">MSRRTTPSVATSAEPAMRPAGQGRPGLDIVRNCRVSFDGSALVATGRDGARRSFPVGEGGIVKAVFVDKPGESVGGGMAAPAPGGWGELLFLDAAGAVVVRLRLDDWVPEGDRLGIRPVRGERLLALSGAGALCKRAGIAVSVSRVPAEAGGTSLRLPMALPAWYSVVRVAATVVWAVAWFVGVLLRPDAPWLLALAAVAALAGPVAYFAVRSAHAARERGAAEAGGTRISPSPAAGAGATVRFCETAAVRVEPQEIVLVDSVGHERRLARSGAHGVTRLVRHMDRKTGEPVGVELCGPDGQVRGALPWRWWFAGPEGERRWEELRAVGGLQAEDRATAKGVSWPVDPVAEADASLMGQMPAARARQASRFPESVMGVADRPMAALMAVLSLGAGISAVEEPGYRVAVIAVSELALCGSELPRLAYSLRSRMRLDRPAPGQEPTA</sequence>
<feature type="compositionally biased region" description="Polar residues" evidence="1">
    <location>
        <begin position="1"/>
        <end position="11"/>
    </location>
</feature>
<dbReference type="AlphaFoldDB" id="A0A6G4TSJ2"/>
<keyword evidence="2" id="KW-1133">Transmembrane helix</keyword>
<reference evidence="3 4" key="1">
    <citation type="submission" date="2020-02" db="EMBL/GenBank/DDBJ databases">
        <title>Whole-genome analyses of novel actinobacteria.</title>
        <authorList>
            <person name="Sahin N."/>
        </authorList>
    </citation>
    <scope>NUCLEOTIDE SEQUENCE [LARGE SCALE GENOMIC DNA]</scope>
    <source>
        <strain evidence="3 4">A7024</strain>
    </source>
</reference>
<organism evidence="3 4">
    <name type="scientific">Streptomyces coryli</name>
    <dbReference type="NCBI Taxonomy" id="1128680"/>
    <lineage>
        <taxon>Bacteria</taxon>
        <taxon>Bacillati</taxon>
        <taxon>Actinomycetota</taxon>
        <taxon>Actinomycetes</taxon>
        <taxon>Kitasatosporales</taxon>
        <taxon>Streptomycetaceae</taxon>
        <taxon>Streptomyces</taxon>
    </lineage>
</organism>
<name>A0A6G4TSJ2_9ACTN</name>
<proteinExistence type="predicted"/>
<comment type="caution">
    <text evidence="3">The sequence shown here is derived from an EMBL/GenBank/DDBJ whole genome shotgun (WGS) entry which is preliminary data.</text>
</comment>
<protein>
    <submittedName>
        <fullName evidence="3">Uncharacterized protein</fullName>
    </submittedName>
</protein>
<keyword evidence="4" id="KW-1185">Reference proteome</keyword>
<gene>
    <name evidence="3" type="ORF">G5C51_02760</name>
</gene>
<evidence type="ECO:0000313" key="4">
    <source>
        <dbReference type="Proteomes" id="UP000481583"/>
    </source>
</evidence>
<keyword evidence="2" id="KW-0812">Transmembrane</keyword>
<evidence type="ECO:0000256" key="1">
    <source>
        <dbReference type="SAM" id="MobiDB-lite"/>
    </source>
</evidence>
<evidence type="ECO:0000256" key="2">
    <source>
        <dbReference type="SAM" id="Phobius"/>
    </source>
</evidence>
<feature type="region of interest" description="Disordered" evidence="1">
    <location>
        <begin position="1"/>
        <end position="25"/>
    </location>
</feature>
<feature type="transmembrane region" description="Helical" evidence="2">
    <location>
        <begin position="192"/>
        <end position="211"/>
    </location>
</feature>
<feature type="transmembrane region" description="Helical" evidence="2">
    <location>
        <begin position="163"/>
        <end position="186"/>
    </location>
</feature>
<accession>A0A6G4TSJ2</accession>
<dbReference type="Proteomes" id="UP000481583">
    <property type="component" value="Unassembled WGS sequence"/>
</dbReference>
<dbReference type="RefSeq" id="WP_165230924.1">
    <property type="nucleotide sequence ID" value="NZ_JAAKZV010000005.1"/>
</dbReference>
<keyword evidence="2" id="KW-0472">Membrane</keyword>
<evidence type="ECO:0000313" key="3">
    <source>
        <dbReference type="EMBL" id="NGN62824.1"/>
    </source>
</evidence>